<dbReference type="GO" id="GO:0016790">
    <property type="term" value="F:thiolester hydrolase activity"/>
    <property type="evidence" value="ECO:0007669"/>
    <property type="project" value="UniProtKB-ARBA"/>
</dbReference>
<dbReference type="EMBL" id="RKQK01000001">
    <property type="protein sequence ID" value="RPE71425.1"/>
    <property type="molecule type" value="Genomic_DNA"/>
</dbReference>
<protein>
    <submittedName>
        <fullName evidence="2">Uncharacterized protein (TIGR00369 family)</fullName>
    </submittedName>
</protein>
<dbReference type="OrthoDB" id="9805304at2"/>
<organism evidence="2 3">
    <name type="scientific">Pacificibacter maritimus</name>
    <dbReference type="NCBI Taxonomy" id="762213"/>
    <lineage>
        <taxon>Bacteria</taxon>
        <taxon>Pseudomonadati</taxon>
        <taxon>Pseudomonadota</taxon>
        <taxon>Alphaproteobacteria</taxon>
        <taxon>Rhodobacterales</taxon>
        <taxon>Roseobacteraceae</taxon>
        <taxon>Pacificibacter</taxon>
    </lineage>
</organism>
<feature type="domain" description="Thioesterase" evidence="1">
    <location>
        <begin position="49"/>
        <end position="124"/>
    </location>
</feature>
<dbReference type="SUPFAM" id="SSF54637">
    <property type="entry name" value="Thioesterase/thiol ester dehydrase-isomerase"/>
    <property type="match status" value="1"/>
</dbReference>
<comment type="caution">
    <text evidence="2">The sequence shown here is derived from an EMBL/GenBank/DDBJ whole genome shotgun (WGS) entry which is preliminary data.</text>
</comment>
<dbReference type="Gene3D" id="3.10.129.10">
    <property type="entry name" value="Hotdog Thioesterase"/>
    <property type="match status" value="1"/>
</dbReference>
<proteinExistence type="predicted"/>
<sequence>MAILMDRAALEDHLRGDFGPLGDALQIETVTPEAVTLRLTPRATEIRHGGTVSGPALFLLADVAFYMAVLAKAGPKKMSVTVSASIDYLRRPAGDLPVLGEARVHKLGRSLAMGQVLMRNPDSDDVLAQAQLTFALPPS</sequence>
<evidence type="ECO:0000313" key="2">
    <source>
        <dbReference type="EMBL" id="RPE71425.1"/>
    </source>
</evidence>
<dbReference type="Proteomes" id="UP000269689">
    <property type="component" value="Unassembled WGS sequence"/>
</dbReference>
<gene>
    <name evidence="2" type="ORF">EDD53_0543</name>
</gene>
<evidence type="ECO:0000313" key="3">
    <source>
        <dbReference type="Proteomes" id="UP000269689"/>
    </source>
</evidence>
<dbReference type="AlphaFoldDB" id="A0A3N4URX2"/>
<dbReference type="InterPro" id="IPR029069">
    <property type="entry name" value="HotDog_dom_sf"/>
</dbReference>
<dbReference type="RefSeq" id="WP_123791643.1">
    <property type="nucleotide sequence ID" value="NZ_RKQK01000001.1"/>
</dbReference>
<name>A0A3N4URX2_9RHOB</name>
<dbReference type="CDD" id="cd03443">
    <property type="entry name" value="PaaI_thioesterase"/>
    <property type="match status" value="1"/>
</dbReference>
<dbReference type="Pfam" id="PF03061">
    <property type="entry name" value="4HBT"/>
    <property type="match status" value="1"/>
</dbReference>
<keyword evidence="3" id="KW-1185">Reference proteome</keyword>
<evidence type="ECO:0000259" key="1">
    <source>
        <dbReference type="Pfam" id="PF03061"/>
    </source>
</evidence>
<dbReference type="InterPro" id="IPR006683">
    <property type="entry name" value="Thioestr_dom"/>
</dbReference>
<reference evidence="2 3" key="1">
    <citation type="submission" date="2018-11" db="EMBL/GenBank/DDBJ databases">
        <title>Genomic Encyclopedia of Type Strains, Phase IV (KMG-IV): sequencing the most valuable type-strain genomes for metagenomic binning, comparative biology and taxonomic classification.</title>
        <authorList>
            <person name="Goeker M."/>
        </authorList>
    </citation>
    <scope>NUCLEOTIDE SEQUENCE [LARGE SCALE GENOMIC DNA]</scope>
    <source>
        <strain evidence="2 3">DSM 104731</strain>
    </source>
</reference>
<accession>A0A3N4URX2</accession>